<dbReference type="HOGENOM" id="CLU_2496267_0_0_7"/>
<accession>A9F679</accession>
<dbReference type="AlphaFoldDB" id="A9F679"/>
<proteinExistence type="predicted"/>
<gene>
    <name evidence="2" type="ordered locus">sce1252</name>
</gene>
<dbReference type="BioCyc" id="SCEL448385:SCE_RS06505-MONOMER"/>
<name>A9F679_SORC5</name>
<organism evidence="2 3">
    <name type="scientific">Sorangium cellulosum (strain So ce56)</name>
    <name type="common">Polyangium cellulosum (strain So ce56)</name>
    <dbReference type="NCBI Taxonomy" id="448385"/>
    <lineage>
        <taxon>Bacteria</taxon>
        <taxon>Pseudomonadati</taxon>
        <taxon>Myxococcota</taxon>
        <taxon>Polyangia</taxon>
        <taxon>Polyangiales</taxon>
        <taxon>Polyangiaceae</taxon>
        <taxon>Sorangium</taxon>
    </lineage>
</organism>
<dbReference type="EMBL" id="AM746676">
    <property type="protein sequence ID" value="CAN91409.1"/>
    <property type="molecule type" value="Genomic_DNA"/>
</dbReference>
<dbReference type="Proteomes" id="UP000002139">
    <property type="component" value="Chromosome"/>
</dbReference>
<keyword evidence="3" id="KW-1185">Reference proteome</keyword>
<sequence>MGMERLGLGIIIGMGLASLTRITRPTVKRAMKLGFVAVDRIRGSLGEGRERLADLVAEVREEMARQEQRAGSGGARGWSRAEMEPPGS</sequence>
<dbReference type="STRING" id="448385.sce1252"/>
<feature type="compositionally biased region" description="Basic and acidic residues" evidence="1">
    <location>
        <begin position="79"/>
        <end position="88"/>
    </location>
</feature>
<evidence type="ECO:0000256" key="1">
    <source>
        <dbReference type="SAM" id="MobiDB-lite"/>
    </source>
</evidence>
<evidence type="ECO:0000313" key="2">
    <source>
        <dbReference type="EMBL" id="CAN91409.1"/>
    </source>
</evidence>
<dbReference type="KEGG" id="scl:sce1252"/>
<reference evidence="2 3" key="1">
    <citation type="journal article" date="2007" name="Nat. Biotechnol.">
        <title>Complete genome sequence of the myxobacterium Sorangium cellulosum.</title>
        <authorList>
            <person name="Schneiker S."/>
            <person name="Perlova O."/>
            <person name="Kaiser O."/>
            <person name="Gerth K."/>
            <person name="Alici A."/>
            <person name="Altmeyer M.O."/>
            <person name="Bartels D."/>
            <person name="Bekel T."/>
            <person name="Beyer S."/>
            <person name="Bode E."/>
            <person name="Bode H.B."/>
            <person name="Bolten C.J."/>
            <person name="Choudhuri J.V."/>
            <person name="Doss S."/>
            <person name="Elnakady Y.A."/>
            <person name="Frank B."/>
            <person name="Gaigalat L."/>
            <person name="Goesmann A."/>
            <person name="Groeger C."/>
            <person name="Gross F."/>
            <person name="Jelsbak L."/>
            <person name="Jelsbak L."/>
            <person name="Kalinowski J."/>
            <person name="Kegler C."/>
            <person name="Knauber T."/>
            <person name="Konietzny S."/>
            <person name="Kopp M."/>
            <person name="Krause L."/>
            <person name="Krug D."/>
            <person name="Linke B."/>
            <person name="Mahmud T."/>
            <person name="Martinez-Arias R."/>
            <person name="McHardy A.C."/>
            <person name="Merai M."/>
            <person name="Meyer F."/>
            <person name="Mormann S."/>
            <person name="Munoz-Dorado J."/>
            <person name="Perez J."/>
            <person name="Pradella S."/>
            <person name="Rachid S."/>
            <person name="Raddatz G."/>
            <person name="Rosenau F."/>
            <person name="Rueckert C."/>
            <person name="Sasse F."/>
            <person name="Scharfe M."/>
            <person name="Schuster S.C."/>
            <person name="Suen G."/>
            <person name="Treuner-Lange A."/>
            <person name="Velicer G.J."/>
            <person name="Vorholter F.-J."/>
            <person name="Weissman K.J."/>
            <person name="Welch R.D."/>
            <person name="Wenzel S.C."/>
            <person name="Whitworth D.E."/>
            <person name="Wilhelm S."/>
            <person name="Wittmann C."/>
            <person name="Bloecker H."/>
            <person name="Puehler A."/>
            <person name="Mueller R."/>
        </authorList>
    </citation>
    <scope>NUCLEOTIDE SEQUENCE [LARGE SCALE GENOMIC DNA]</scope>
    <source>
        <strain evidence="3">So ce56</strain>
    </source>
</reference>
<feature type="region of interest" description="Disordered" evidence="1">
    <location>
        <begin position="63"/>
        <end position="88"/>
    </location>
</feature>
<protein>
    <submittedName>
        <fullName evidence="2">Uncharacterized protein</fullName>
    </submittedName>
</protein>
<evidence type="ECO:0000313" key="3">
    <source>
        <dbReference type="Proteomes" id="UP000002139"/>
    </source>
</evidence>